<dbReference type="Proteomes" id="UP001472677">
    <property type="component" value="Unassembled WGS sequence"/>
</dbReference>
<protein>
    <submittedName>
        <fullName evidence="2">Uncharacterized protein</fullName>
    </submittedName>
</protein>
<dbReference type="PANTHER" id="PTHR31807">
    <property type="entry name" value="AUGMIN FAMILY MEMBER"/>
    <property type="match status" value="1"/>
</dbReference>
<sequence>MEIRKCKGGCNFHDAEVEYRGMLFLPLHLIMVSKKSGMFESDFASFVSESSVERLGDNIRTAALGHTKENHAAIAEKQIEIHFHPEGTTHLEAWTQLERGHSSSLLGATEALKASTLRLPVVGKAIADIQNLKNAVSSAGDVMQAISSSICVVSSKVEELNSLVAKLASETAKERILLEQCKDFLSVLAAVQVKDSSLRTHIIQQNHVSTTTTHVRN</sequence>
<evidence type="ECO:0000256" key="1">
    <source>
        <dbReference type="ARBA" id="ARBA00010016"/>
    </source>
</evidence>
<accession>A0ABR2EJI0</accession>
<evidence type="ECO:0000313" key="2">
    <source>
        <dbReference type="EMBL" id="KAK8561317.1"/>
    </source>
</evidence>
<comment type="caution">
    <text evidence="2">The sequence shown here is derived from an EMBL/GenBank/DDBJ whole genome shotgun (WGS) entry which is preliminary data.</text>
</comment>
<name>A0ABR2EJI0_9ROSI</name>
<dbReference type="EMBL" id="JBBPBM010000013">
    <property type="protein sequence ID" value="KAK8561317.1"/>
    <property type="molecule type" value="Genomic_DNA"/>
</dbReference>
<dbReference type="InterPro" id="IPR007573">
    <property type="entry name" value="QWRF"/>
</dbReference>
<proteinExistence type="inferred from homology"/>
<organism evidence="2 3">
    <name type="scientific">Hibiscus sabdariffa</name>
    <name type="common">roselle</name>
    <dbReference type="NCBI Taxonomy" id="183260"/>
    <lineage>
        <taxon>Eukaryota</taxon>
        <taxon>Viridiplantae</taxon>
        <taxon>Streptophyta</taxon>
        <taxon>Embryophyta</taxon>
        <taxon>Tracheophyta</taxon>
        <taxon>Spermatophyta</taxon>
        <taxon>Magnoliopsida</taxon>
        <taxon>eudicotyledons</taxon>
        <taxon>Gunneridae</taxon>
        <taxon>Pentapetalae</taxon>
        <taxon>rosids</taxon>
        <taxon>malvids</taxon>
        <taxon>Malvales</taxon>
        <taxon>Malvaceae</taxon>
        <taxon>Malvoideae</taxon>
        <taxon>Hibiscus</taxon>
    </lineage>
</organism>
<reference evidence="2 3" key="1">
    <citation type="journal article" date="2024" name="G3 (Bethesda)">
        <title>Genome assembly of Hibiscus sabdariffa L. provides insights into metabolisms of medicinal natural products.</title>
        <authorList>
            <person name="Kim T."/>
        </authorList>
    </citation>
    <scope>NUCLEOTIDE SEQUENCE [LARGE SCALE GENOMIC DNA]</scope>
    <source>
        <strain evidence="2">TK-2024</strain>
        <tissue evidence="2">Old leaves</tissue>
    </source>
</reference>
<gene>
    <name evidence="2" type="ORF">V6N12_048391</name>
</gene>
<dbReference type="PANTHER" id="PTHR31807:SF2">
    <property type="entry name" value="PROTEIN SNOWY COTYLEDON 3"/>
    <property type="match status" value="1"/>
</dbReference>
<evidence type="ECO:0000313" key="3">
    <source>
        <dbReference type="Proteomes" id="UP001472677"/>
    </source>
</evidence>
<keyword evidence="3" id="KW-1185">Reference proteome</keyword>
<comment type="similarity">
    <text evidence="1">Belongs to the QWRF family.</text>
</comment>
<dbReference type="Pfam" id="PF04484">
    <property type="entry name" value="QWRF"/>
    <property type="match status" value="1"/>
</dbReference>